<organism evidence="2 3">
    <name type="scientific">Pyricularia oryzae (strain 70-15 / ATCC MYA-4617 / FGSC 8958)</name>
    <name type="common">Rice blast fungus</name>
    <name type="synonym">Magnaporthe oryzae</name>
    <dbReference type="NCBI Taxonomy" id="242507"/>
    <lineage>
        <taxon>Eukaryota</taxon>
        <taxon>Fungi</taxon>
        <taxon>Dikarya</taxon>
        <taxon>Ascomycota</taxon>
        <taxon>Pezizomycotina</taxon>
        <taxon>Sordariomycetes</taxon>
        <taxon>Sordariomycetidae</taxon>
        <taxon>Magnaporthales</taxon>
        <taxon>Pyriculariaceae</taxon>
        <taxon>Pyricularia</taxon>
    </lineage>
</organism>
<evidence type="ECO:0000313" key="3">
    <source>
        <dbReference type="Proteomes" id="UP000009058"/>
    </source>
</evidence>
<gene>
    <name evidence="2" type="ORF">MGG_17856</name>
</gene>
<reference key="2">
    <citation type="submission" date="2011-05" db="EMBL/GenBank/DDBJ databases">
        <title>The Genome Sequence of Magnaporthe oryzae 70-15.</title>
        <authorList>
            <consortium name="The Broad Institute Genome Sequencing Platform"/>
            <person name="Ma L.-J."/>
            <person name="Dead R."/>
            <person name="Young S.K."/>
            <person name="Zeng Q."/>
            <person name="Gargeya S."/>
            <person name="Fitzgerald M."/>
            <person name="Haas B."/>
            <person name="Abouelleil A."/>
            <person name="Alvarado L."/>
            <person name="Arachchi H.M."/>
            <person name="Berlin A."/>
            <person name="Brown A."/>
            <person name="Chapman S.B."/>
            <person name="Chen Z."/>
            <person name="Dunbar C."/>
            <person name="Freedman E."/>
            <person name="Gearin G."/>
            <person name="Gellesch M."/>
            <person name="Goldberg J."/>
            <person name="Griggs A."/>
            <person name="Gujja S."/>
            <person name="Heiman D."/>
            <person name="Howarth C."/>
            <person name="Larson L."/>
            <person name="Lui A."/>
            <person name="MacDonald P.J.P."/>
            <person name="Mehta T."/>
            <person name="Montmayeur A."/>
            <person name="Murphy C."/>
            <person name="Neiman D."/>
            <person name="Pearson M."/>
            <person name="Priest M."/>
            <person name="Roberts A."/>
            <person name="Saif S."/>
            <person name="Shea T."/>
            <person name="Shenoy N."/>
            <person name="Sisk P."/>
            <person name="Stolte C."/>
            <person name="Sykes S."/>
            <person name="Yandava C."/>
            <person name="Wortman J."/>
            <person name="Nusbaum C."/>
            <person name="Birren B."/>
        </authorList>
    </citation>
    <scope>NUCLEOTIDE SEQUENCE</scope>
    <source>
        <strain>70-15</strain>
    </source>
</reference>
<name>G4NK16_PYRO7</name>
<dbReference type="Proteomes" id="UP000009058">
    <property type="component" value="Chromosome 7"/>
</dbReference>
<feature type="non-terminal residue" evidence="2">
    <location>
        <position position="1"/>
    </location>
</feature>
<dbReference type="GeneID" id="12987395"/>
<dbReference type="VEuPathDB" id="FungiDB:MGG_17856"/>
<protein>
    <submittedName>
        <fullName evidence="2">Uncharacterized protein</fullName>
    </submittedName>
</protein>
<feature type="compositionally biased region" description="Polar residues" evidence="1">
    <location>
        <begin position="60"/>
        <end position="71"/>
    </location>
</feature>
<evidence type="ECO:0000313" key="2">
    <source>
        <dbReference type="EMBL" id="EHA45784.1"/>
    </source>
</evidence>
<feature type="region of interest" description="Disordered" evidence="1">
    <location>
        <begin position="1"/>
        <end position="20"/>
    </location>
</feature>
<proteinExistence type="predicted"/>
<keyword evidence="3" id="KW-1185">Reference proteome</keyword>
<dbReference type="InParanoid" id="G4NK16"/>
<evidence type="ECO:0000256" key="1">
    <source>
        <dbReference type="SAM" id="MobiDB-lite"/>
    </source>
</evidence>
<reference evidence="2 3" key="1">
    <citation type="journal article" date="2005" name="Nature">
        <title>The genome sequence of the rice blast fungus Magnaporthe grisea.</title>
        <authorList>
            <person name="Dean R.A."/>
            <person name="Talbot N.J."/>
            <person name="Ebbole D.J."/>
            <person name="Farman M.L."/>
            <person name="Mitchell T.K."/>
            <person name="Orbach M.J."/>
            <person name="Thon M."/>
            <person name="Kulkarni R."/>
            <person name="Xu J.R."/>
            <person name="Pan H."/>
            <person name="Read N.D."/>
            <person name="Lee Y.H."/>
            <person name="Carbone I."/>
            <person name="Brown D."/>
            <person name="Oh Y.Y."/>
            <person name="Donofrio N."/>
            <person name="Jeong J.S."/>
            <person name="Soanes D.M."/>
            <person name="Djonovic S."/>
            <person name="Kolomiets E."/>
            <person name="Rehmeyer C."/>
            <person name="Li W."/>
            <person name="Harding M."/>
            <person name="Kim S."/>
            <person name="Lebrun M.H."/>
            <person name="Bohnert H."/>
            <person name="Coughlan S."/>
            <person name="Butler J."/>
            <person name="Calvo S."/>
            <person name="Ma L.J."/>
            <person name="Nicol R."/>
            <person name="Purcell S."/>
            <person name="Nusbaum C."/>
            <person name="Galagan J.E."/>
            <person name="Birren B.W."/>
        </authorList>
    </citation>
    <scope>NUCLEOTIDE SEQUENCE [LARGE SCALE GENOMIC DNA]</scope>
    <source>
        <strain evidence="3">70-15 / ATCC MYA-4617 / FGSC 8958</strain>
    </source>
</reference>
<dbReference type="RefSeq" id="XP_003720527.1">
    <property type="nucleotide sequence ID" value="XM_003720479.1"/>
</dbReference>
<dbReference type="EMBL" id="CM001237">
    <property type="protein sequence ID" value="EHA45784.1"/>
    <property type="molecule type" value="Genomic_DNA"/>
</dbReference>
<feature type="region of interest" description="Disordered" evidence="1">
    <location>
        <begin position="59"/>
        <end position="86"/>
    </location>
</feature>
<sequence>MHQACTTISKPRKEKDREHVRPGWLQIETEECLSVSKLQPSSTVAAGDNSVCTLEDAMRSSGTRTPAQDSHQPVLHPRVPPLGGSKLGSRNIAPLRAPDCTESSEYNIACVKPKEVIEWSSHCITAYSSTARWPDTRAIRTQPGIAGLKNTTWPSLSVTTSWDKDLQEQSVARKSHEDNRESYANHDKAIFFPGDPGQWCQGFSEDVMGLETRRSLGCGPWNIPMELGIGTASEDGKPTGTLQMFWNHATVRWEAEN</sequence>
<accession>G4NK16</accession>
<feature type="compositionally biased region" description="Basic and acidic residues" evidence="1">
    <location>
        <begin position="11"/>
        <end position="20"/>
    </location>
</feature>
<dbReference type="AlphaFoldDB" id="G4NK16"/>
<dbReference type="KEGG" id="mgr:MGG_17856"/>